<dbReference type="KEGG" id="dfe:Dfer_1395"/>
<proteinExistence type="predicted"/>
<protein>
    <submittedName>
        <fullName evidence="1">Uncharacterized protein</fullName>
    </submittedName>
</protein>
<sequence length="307" mass="34929">MKSLALIFTCAWVLWGCNNLNDLRPTGPDPAIPEEAVNVVKAKFPKAEELVFKPVMKDKIWEVRLKSEADRYISLVDYGKLWETYKIMPDGVPAALQASLQKTVFAAGTLSAYTTAFFATSANNKLVFNYKGGNYSFEWNTGGNASWATFDRSLYRLTTYDVVELPAFVADTLRAIPTMKYVKGQTWVIMDDSRLYHVMGDTWNGQMSERISMLFNNDGRLVWSSTKFTELGVTGASSNMQTVPAPIEDYLNSQDELKGFTYNLKLVSDYRGLTSYYISLSYANGRYDLYFDKDFNVVYKKCYMTFQ</sequence>
<evidence type="ECO:0000313" key="2">
    <source>
        <dbReference type="Proteomes" id="UP000002011"/>
    </source>
</evidence>
<dbReference type="EMBL" id="CP001619">
    <property type="protein sequence ID" value="ACT92642.1"/>
    <property type="molecule type" value="Genomic_DNA"/>
</dbReference>
<dbReference type="RefSeq" id="WP_015810896.1">
    <property type="nucleotide sequence ID" value="NC_013037.1"/>
</dbReference>
<gene>
    <name evidence="1" type="ordered locus">Dfer_1395</name>
</gene>
<dbReference type="STRING" id="471854.Dfer_1395"/>
<dbReference type="OrthoDB" id="946191at2"/>
<organism evidence="1 2">
    <name type="scientific">Dyadobacter fermentans (strain ATCC 700827 / DSM 18053 / CIP 107007 / KCTC 52180 / NS114)</name>
    <dbReference type="NCBI Taxonomy" id="471854"/>
    <lineage>
        <taxon>Bacteria</taxon>
        <taxon>Pseudomonadati</taxon>
        <taxon>Bacteroidota</taxon>
        <taxon>Cytophagia</taxon>
        <taxon>Cytophagales</taxon>
        <taxon>Spirosomataceae</taxon>
        <taxon>Dyadobacter</taxon>
    </lineage>
</organism>
<accession>C6W733</accession>
<evidence type="ECO:0000313" key="1">
    <source>
        <dbReference type="EMBL" id="ACT92642.1"/>
    </source>
</evidence>
<reference evidence="1 2" key="1">
    <citation type="journal article" date="2009" name="Stand. Genomic Sci.">
        <title>Complete genome sequence of Dyadobacter fermentans type strain (NS114).</title>
        <authorList>
            <person name="Lang E."/>
            <person name="Lapidus A."/>
            <person name="Chertkov O."/>
            <person name="Brettin T."/>
            <person name="Detter J.C."/>
            <person name="Han C."/>
            <person name="Copeland A."/>
            <person name="Glavina Del Rio T."/>
            <person name="Nolan M."/>
            <person name="Chen F."/>
            <person name="Lucas S."/>
            <person name="Tice H."/>
            <person name="Cheng J.F."/>
            <person name="Land M."/>
            <person name="Hauser L."/>
            <person name="Chang Y.J."/>
            <person name="Jeffries C.D."/>
            <person name="Kopitz M."/>
            <person name="Bruce D."/>
            <person name="Goodwin L."/>
            <person name="Pitluck S."/>
            <person name="Ovchinnikova G."/>
            <person name="Pati A."/>
            <person name="Ivanova N."/>
            <person name="Mavrommatis K."/>
            <person name="Chen A."/>
            <person name="Palaniappan K."/>
            <person name="Chain P."/>
            <person name="Bristow J."/>
            <person name="Eisen J.A."/>
            <person name="Markowitz V."/>
            <person name="Hugenholtz P."/>
            <person name="Goker M."/>
            <person name="Rohde M."/>
            <person name="Kyrpides N.C."/>
            <person name="Klenk H.P."/>
        </authorList>
    </citation>
    <scope>NUCLEOTIDE SEQUENCE [LARGE SCALE GENOMIC DNA]</scope>
    <source>
        <strain evidence="2">ATCC 700827 / DSM 18053 / CIP 107007 / KCTC 52180 / NS114</strain>
    </source>
</reference>
<dbReference type="Proteomes" id="UP000002011">
    <property type="component" value="Chromosome"/>
</dbReference>
<dbReference type="HOGENOM" id="CLU_905318_0_0_10"/>
<name>C6W733_DYAFD</name>
<keyword evidence="2" id="KW-1185">Reference proteome</keyword>
<dbReference type="AlphaFoldDB" id="C6W733"/>